<keyword evidence="3" id="KW-0238">DNA-binding</keyword>
<dbReference type="CDD" id="cd08476">
    <property type="entry name" value="PBP2_CrgA_like_7"/>
    <property type="match status" value="1"/>
</dbReference>
<feature type="domain" description="HTH lysR-type" evidence="5">
    <location>
        <begin position="1"/>
        <end position="59"/>
    </location>
</feature>
<protein>
    <submittedName>
        <fullName evidence="6">LysR family transcriptional regulator</fullName>
    </submittedName>
</protein>
<reference evidence="6 7" key="1">
    <citation type="submission" date="2017-09" db="EMBL/GenBank/DDBJ databases">
        <title>Sphingomonas panjinensis sp.nov., isolated from oil-contaminated soil.</title>
        <authorList>
            <person name="Wang L."/>
            <person name="Chen L."/>
        </authorList>
    </citation>
    <scope>NUCLEOTIDE SEQUENCE [LARGE SCALE GENOMIC DNA]</scope>
    <source>
        <strain evidence="6 7">FW-11</strain>
    </source>
</reference>
<accession>A0A2T5G0B1</accession>
<dbReference type="Pfam" id="PF00126">
    <property type="entry name" value="HTH_1"/>
    <property type="match status" value="1"/>
</dbReference>
<dbReference type="Gene3D" id="1.10.10.10">
    <property type="entry name" value="Winged helix-like DNA-binding domain superfamily/Winged helix DNA-binding domain"/>
    <property type="match status" value="1"/>
</dbReference>
<dbReference type="SUPFAM" id="SSF53850">
    <property type="entry name" value="Periplasmic binding protein-like II"/>
    <property type="match status" value="1"/>
</dbReference>
<name>A0A2T5G0B1_9SPHN</name>
<proteinExistence type="inferred from homology"/>
<dbReference type="InterPro" id="IPR000847">
    <property type="entry name" value="LysR_HTH_N"/>
</dbReference>
<dbReference type="GO" id="GO:0003700">
    <property type="term" value="F:DNA-binding transcription factor activity"/>
    <property type="evidence" value="ECO:0007669"/>
    <property type="project" value="InterPro"/>
</dbReference>
<evidence type="ECO:0000256" key="3">
    <source>
        <dbReference type="ARBA" id="ARBA00023125"/>
    </source>
</evidence>
<keyword evidence="7" id="KW-1185">Reference proteome</keyword>
<dbReference type="PANTHER" id="PTHR30537:SF72">
    <property type="entry name" value="LYSR FAMILY TRANSCRIPTIONAL REGULATOR"/>
    <property type="match status" value="1"/>
</dbReference>
<dbReference type="InterPro" id="IPR058163">
    <property type="entry name" value="LysR-type_TF_proteobact-type"/>
</dbReference>
<dbReference type="Proteomes" id="UP000244162">
    <property type="component" value="Unassembled WGS sequence"/>
</dbReference>
<gene>
    <name evidence="6" type="ORF">CLG96_05685</name>
</gene>
<sequence length="295" mass="32350">MDHLGTLSAFVQSAETGSFVAAGRQLGLSASAIGKAVARLEQRLAVRLFHRNTRNMTLTEEGRLFLDRCRRIFEEVDAAEAELAQASQVPKGRLRISLPLVGMLLMPVLADFMRAYPDIRLDLDFTDRLVDVIEEGFDAVVRTGMPADSRLMSRTLGRFRLRIVASPDYLGRHGTPTVPQDLSAHACLHQSSPASGKLRPWPLLDNGTALKLDLPETMSANTIEPLVHLAEQGFGIACLPPFAVARQIGEGRLVPLLEPHVAETGMFSVLWPANRQLSPKIRAFVAFMGDHLVLG</sequence>
<keyword evidence="4" id="KW-0804">Transcription</keyword>
<dbReference type="FunFam" id="1.10.10.10:FF:000001">
    <property type="entry name" value="LysR family transcriptional regulator"/>
    <property type="match status" value="1"/>
</dbReference>
<dbReference type="GO" id="GO:0006351">
    <property type="term" value="P:DNA-templated transcription"/>
    <property type="evidence" value="ECO:0007669"/>
    <property type="project" value="TreeGrafter"/>
</dbReference>
<dbReference type="PROSITE" id="PS50931">
    <property type="entry name" value="HTH_LYSR"/>
    <property type="match status" value="1"/>
</dbReference>
<comment type="caution">
    <text evidence="6">The sequence shown here is derived from an EMBL/GenBank/DDBJ whole genome shotgun (WGS) entry which is preliminary data.</text>
</comment>
<dbReference type="Pfam" id="PF03466">
    <property type="entry name" value="LysR_substrate"/>
    <property type="match status" value="1"/>
</dbReference>
<dbReference type="InterPro" id="IPR005119">
    <property type="entry name" value="LysR_subst-bd"/>
</dbReference>
<evidence type="ECO:0000256" key="4">
    <source>
        <dbReference type="ARBA" id="ARBA00023163"/>
    </source>
</evidence>
<dbReference type="EMBL" id="NWBU01000005">
    <property type="protein sequence ID" value="PTQ12392.1"/>
    <property type="molecule type" value="Genomic_DNA"/>
</dbReference>
<dbReference type="Gene3D" id="3.40.190.290">
    <property type="match status" value="1"/>
</dbReference>
<dbReference type="AlphaFoldDB" id="A0A2T5G0B1"/>
<evidence type="ECO:0000259" key="5">
    <source>
        <dbReference type="PROSITE" id="PS50931"/>
    </source>
</evidence>
<dbReference type="GO" id="GO:0043565">
    <property type="term" value="F:sequence-specific DNA binding"/>
    <property type="evidence" value="ECO:0007669"/>
    <property type="project" value="TreeGrafter"/>
</dbReference>
<organism evidence="6 7">
    <name type="scientific">Sphingomonas oleivorans</name>
    <dbReference type="NCBI Taxonomy" id="1735121"/>
    <lineage>
        <taxon>Bacteria</taxon>
        <taxon>Pseudomonadati</taxon>
        <taxon>Pseudomonadota</taxon>
        <taxon>Alphaproteobacteria</taxon>
        <taxon>Sphingomonadales</taxon>
        <taxon>Sphingomonadaceae</taxon>
        <taxon>Sphingomonas</taxon>
    </lineage>
</organism>
<evidence type="ECO:0000313" key="7">
    <source>
        <dbReference type="Proteomes" id="UP000244162"/>
    </source>
</evidence>
<comment type="similarity">
    <text evidence="1">Belongs to the LysR transcriptional regulatory family.</text>
</comment>
<dbReference type="InterPro" id="IPR036388">
    <property type="entry name" value="WH-like_DNA-bd_sf"/>
</dbReference>
<evidence type="ECO:0000256" key="2">
    <source>
        <dbReference type="ARBA" id="ARBA00023015"/>
    </source>
</evidence>
<dbReference type="OrthoDB" id="9786526at2"/>
<keyword evidence="2" id="KW-0805">Transcription regulation</keyword>
<evidence type="ECO:0000313" key="6">
    <source>
        <dbReference type="EMBL" id="PTQ12392.1"/>
    </source>
</evidence>
<dbReference type="PANTHER" id="PTHR30537">
    <property type="entry name" value="HTH-TYPE TRANSCRIPTIONAL REGULATOR"/>
    <property type="match status" value="1"/>
</dbReference>
<evidence type="ECO:0000256" key="1">
    <source>
        <dbReference type="ARBA" id="ARBA00009437"/>
    </source>
</evidence>
<dbReference type="SUPFAM" id="SSF46785">
    <property type="entry name" value="Winged helix' DNA-binding domain"/>
    <property type="match status" value="1"/>
</dbReference>
<dbReference type="InterPro" id="IPR036390">
    <property type="entry name" value="WH_DNA-bd_sf"/>
</dbReference>